<dbReference type="OrthoDB" id="45365at2759"/>
<dbReference type="SUPFAM" id="SSF117281">
    <property type="entry name" value="Kelch motif"/>
    <property type="match status" value="1"/>
</dbReference>
<dbReference type="PANTHER" id="PTHR46344:SF27">
    <property type="entry name" value="KELCH REPEAT SUPERFAMILY PROTEIN"/>
    <property type="match status" value="1"/>
</dbReference>
<organism evidence="3 8">
    <name type="scientific">Adineta steineri</name>
    <dbReference type="NCBI Taxonomy" id="433720"/>
    <lineage>
        <taxon>Eukaryota</taxon>
        <taxon>Metazoa</taxon>
        <taxon>Spiralia</taxon>
        <taxon>Gnathifera</taxon>
        <taxon>Rotifera</taxon>
        <taxon>Eurotatoria</taxon>
        <taxon>Bdelloidea</taxon>
        <taxon>Adinetida</taxon>
        <taxon>Adinetidae</taxon>
        <taxon>Adineta</taxon>
    </lineage>
</organism>
<dbReference type="EMBL" id="CAJNOI010000557">
    <property type="protein sequence ID" value="CAF1306795.1"/>
    <property type="molecule type" value="Genomic_DNA"/>
</dbReference>
<evidence type="ECO:0000313" key="6">
    <source>
        <dbReference type="EMBL" id="CAF1578187.1"/>
    </source>
</evidence>
<dbReference type="Pfam" id="PF01344">
    <property type="entry name" value="Kelch_1"/>
    <property type="match status" value="2"/>
</dbReference>
<dbReference type="InterPro" id="IPR015915">
    <property type="entry name" value="Kelch-typ_b-propeller"/>
</dbReference>
<dbReference type="Proteomes" id="UP000663877">
    <property type="component" value="Unassembled WGS sequence"/>
</dbReference>
<protein>
    <submittedName>
        <fullName evidence="3">Uncharacterized protein</fullName>
    </submittedName>
</protein>
<evidence type="ECO:0000313" key="7">
    <source>
        <dbReference type="Proteomes" id="UP000663832"/>
    </source>
</evidence>
<dbReference type="EMBL" id="CAJNOI010000558">
    <property type="protein sequence ID" value="CAF1307130.1"/>
    <property type="molecule type" value="Genomic_DNA"/>
</dbReference>
<evidence type="ECO:0000313" key="5">
    <source>
        <dbReference type="EMBL" id="CAF1578064.1"/>
    </source>
</evidence>
<keyword evidence="7" id="KW-1185">Reference proteome</keyword>
<reference evidence="3" key="1">
    <citation type="submission" date="2021-02" db="EMBL/GenBank/DDBJ databases">
        <authorList>
            <person name="Nowell W R."/>
        </authorList>
    </citation>
    <scope>NUCLEOTIDE SEQUENCE</scope>
</reference>
<dbReference type="EMBL" id="CAJNOM010000917">
    <property type="protein sequence ID" value="CAF1578064.1"/>
    <property type="molecule type" value="Genomic_DNA"/>
</dbReference>
<evidence type="ECO:0000313" key="8">
    <source>
        <dbReference type="Proteomes" id="UP000663877"/>
    </source>
</evidence>
<feature type="non-terminal residue" evidence="3">
    <location>
        <position position="1"/>
    </location>
</feature>
<dbReference type="AlphaFoldDB" id="A0A815E5J4"/>
<dbReference type="InterPro" id="IPR006652">
    <property type="entry name" value="Kelch_1"/>
</dbReference>
<dbReference type="InterPro" id="IPR037293">
    <property type="entry name" value="Gal_Oxidase_central_sf"/>
</dbReference>
<dbReference type="EMBL" id="CAJNOM010000918">
    <property type="protein sequence ID" value="CAF1578187.1"/>
    <property type="molecule type" value="Genomic_DNA"/>
</dbReference>
<gene>
    <name evidence="3" type="ORF">BJG266_LOCUS32588</name>
    <name evidence="4" type="ORF">BJG266_LOCUS32605</name>
    <name evidence="5" type="ORF">QVE165_LOCUS49665</name>
    <name evidence="6" type="ORF">QVE165_LOCUS49682</name>
</gene>
<name>A0A815E5J4_9BILA</name>
<accession>A0A815E5J4</accession>
<dbReference type="Gene3D" id="2.120.10.80">
    <property type="entry name" value="Kelch-type beta propeller"/>
    <property type="match status" value="1"/>
</dbReference>
<evidence type="ECO:0000313" key="4">
    <source>
        <dbReference type="EMBL" id="CAF1307130.1"/>
    </source>
</evidence>
<evidence type="ECO:0000256" key="1">
    <source>
        <dbReference type="ARBA" id="ARBA00022441"/>
    </source>
</evidence>
<sequence>TASILTNGKILVTGGTGNSSALNSTEVYDPLTSAWTITSNMNNARDWHTASVLSNGRVLVAGGGNGNVLNSAELYDPLANTWTTTSNMTNARSQHTASVLSNGKVLATGGYNGNTGFLNSAELY</sequence>
<dbReference type="Gene3D" id="2.130.10.80">
    <property type="entry name" value="Galactose oxidase/kelch, beta-propeller"/>
    <property type="match status" value="1"/>
</dbReference>
<dbReference type="SMART" id="SM00612">
    <property type="entry name" value="Kelch"/>
    <property type="match status" value="2"/>
</dbReference>
<evidence type="ECO:0000313" key="3">
    <source>
        <dbReference type="EMBL" id="CAF1306795.1"/>
    </source>
</evidence>
<keyword evidence="2" id="KW-0677">Repeat</keyword>
<dbReference type="PANTHER" id="PTHR46344">
    <property type="entry name" value="OS02G0202900 PROTEIN"/>
    <property type="match status" value="1"/>
</dbReference>
<keyword evidence="1" id="KW-0880">Kelch repeat</keyword>
<dbReference type="Proteomes" id="UP000663832">
    <property type="component" value="Unassembled WGS sequence"/>
</dbReference>
<proteinExistence type="predicted"/>
<comment type="caution">
    <text evidence="3">The sequence shown here is derived from an EMBL/GenBank/DDBJ whole genome shotgun (WGS) entry which is preliminary data.</text>
</comment>
<evidence type="ECO:0000256" key="2">
    <source>
        <dbReference type="ARBA" id="ARBA00022737"/>
    </source>
</evidence>